<evidence type="ECO:0000313" key="3">
    <source>
        <dbReference type="Proteomes" id="UP000009234"/>
    </source>
</evidence>
<keyword evidence="1" id="KW-1133">Transmembrane helix</keyword>
<dbReference type="InterPro" id="IPR035287">
    <property type="entry name" value="DUF5362"/>
</dbReference>
<feature type="transmembrane region" description="Helical" evidence="1">
    <location>
        <begin position="89"/>
        <end position="113"/>
    </location>
</feature>
<dbReference type="RefSeq" id="WP_013843424.1">
    <property type="nucleotide sequence ID" value="NC_015589.1"/>
</dbReference>
<gene>
    <name evidence="2" type="ordered locus">Desru_3475</name>
</gene>
<feature type="transmembrane region" description="Helical" evidence="1">
    <location>
        <begin position="16"/>
        <end position="49"/>
    </location>
</feature>
<name>F6DLN6_DESRL</name>
<accession>F6DLN6</accession>
<dbReference type="Pfam" id="PF17319">
    <property type="entry name" value="DUF5362"/>
    <property type="match status" value="1"/>
</dbReference>
<dbReference type="EMBL" id="CP002780">
    <property type="protein sequence ID" value="AEG61678.1"/>
    <property type="molecule type" value="Genomic_DNA"/>
</dbReference>
<organism evidence="2 3">
    <name type="scientific">Desulforamulus ruminis (strain ATCC 23193 / DSM 2154 / NCIMB 8452 / DL)</name>
    <name type="common">Desulfotomaculum ruminis</name>
    <dbReference type="NCBI Taxonomy" id="696281"/>
    <lineage>
        <taxon>Bacteria</taxon>
        <taxon>Bacillati</taxon>
        <taxon>Bacillota</taxon>
        <taxon>Clostridia</taxon>
        <taxon>Eubacteriales</taxon>
        <taxon>Peptococcaceae</taxon>
        <taxon>Desulforamulus</taxon>
    </lineage>
</organism>
<dbReference type="HOGENOM" id="CLU_168850_0_0_9"/>
<keyword evidence="3" id="KW-1185">Reference proteome</keyword>
<keyword evidence="1" id="KW-0472">Membrane</keyword>
<proteinExistence type="predicted"/>
<sequence>MVGREYLEQMSKWAGFVGLMTIIFGALSALAGVFAFIIGAIPGIITIVLGIKLRNAKKYADEFLASEQDEAKLNMLFASLNSYFKIQGILIIIVLALSLLGMLTGMFAGLALLNSL</sequence>
<dbReference type="KEGG" id="dru:Desru_3475"/>
<evidence type="ECO:0008006" key="4">
    <source>
        <dbReference type="Google" id="ProtNLM"/>
    </source>
</evidence>
<dbReference type="AlphaFoldDB" id="F6DLN6"/>
<reference evidence="3" key="1">
    <citation type="submission" date="2011-05" db="EMBL/GenBank/DDBJ databases">
        <title>Complete sequence of Desulfotomaculum ruminis DSM 2154.</title>
        <authorList>
            <person name="Lucas S."/>
            <person name="Copeland A."/>
            <person name="Lapidus A."/>
            <person name="Cheng J.-F."/>
            <person name="Goodwin L."/>
            <person name="Pitluck S."/>
            <person name="Lu M."/>
            <person name="Detter J.C."/>
            <person name="Han C."/>
            <person name="Tapia R."/>
            <person name="Land M."/>
            <person name="Hauser L."/>
            <person name="Kyrpides N."/>
            <person name="Ivanova N."/>
            <person name="Mikhailova N."/>
            <person name="Pagani I."/>
            <person name="Stams A.J.M."/>
            <person name="Plugge C.M."/>
            <person name="Muyzer G."/>
            <person name="Kuever J."/>
            <person name="Parshina S.N."/>
            <person name="Ivanova A.E."/>
            <person name="Nazina T.N."/>
            <person name="Brambilla E."/>
            <person name="Spring S."/>
            <person name="Klenk H.-P."/>
            <person name="Woyke T."/>
        </authorList>
    </citation>
    <scope>NUCLEOTIDE SEQUENCE [LARGE SCALE GENOMIC DNA]</scope>
    <source>
        <strain evidence="3">ATCC 23193 / DSM 2154 / NCIB 8452 / DL</strain>
    </source>
</reference>
<evidence type="ECO:0000256" key="1">
    <source>
        <dbReference type="SAM" id="Phobius"/>
    </source>
</evidence>
<keyword evidence="1" id="KW-0812">Transmembrane</keyword>
<reference evidence="2 3" key="2">
    <citation type="journal article" date="2012" name="Stand. Genomic Sci.">
        <title>Complete genome sequence of the sulfate-reducing firmicute Desulfotomaculum ruminis type strain (DL(T)).</title>
        <authorList>
            <person name="Spring S."/>
            <person name="Visser M."/>
            <person name="Lu M."/>
            <person name="Copeland A."/>
            <person name="Lapidus A."/>
            <person name="Lucas S."/>
            <person name="Cheng J.F."/>
            <person name="Han C."/>
            <person name="Tapia R."/>
            <person name="Goodwin L.A."/>
            <person name="Pitluck S."/>
            <person name="Ivanova N."/>
            <person name="Land M."/>
            <person name="Hauser L."/>
            <person name="Larimer F."/>
            <person name="Rohde M."/>
            <person name="Goker M."/>
            <person name="Detter J.C."/>
            <person name="Kyrpides N.C."/>
            <person name="Woyke T."/>
            <person name="Schaap P.J."/>
            <person name="Plugge C.M."/>
            <person name="Muyzer G."/>
            <person name="Kuever J."/>
            <person name="Pereira I.A."/>
            <person name="Parshina S.N."/>
            <person name="Bernier-Latmani R."/>
            <person name="Stams A.J."/>
            <person name="Klenk H.P."/>
        </authorList>
    </citation>
    <scope>NUCLEOTIDE SEQUENCE [LARGE SCALE GENOMIC DNA]</scope>
    <source>
        <strain evidence="3">ATCC 23193 / DSM 2154 / NCIB 8452 / DL</strain>
    </source>
</reference>
<dbReference type="Proteomes" id="UP000009234">
    <property type="component" value="Chromosome"/>
</dbReference>
<dbReference type="eggNOG" id="ENOG5033731">
    <property type="taxonomic scope" value="Bacteria"/>
</dbReference>
<protein>
    <recommendedName>
        <fullName evidence="4">DUF5362 domain-containing protein</fullName>
    </recommendedName>
</protein>
<evidence type="ECO:0000313" key="2">
    <source>
        <dbReference type="EMBL" id="AEG61678.1"/>
    </source>
</evidence>